<protein>
    <submittedName>
        <fullName evidence="1">Uncharacterized protein</fullName>
    </submittedName>
</protein>
<evidence type="ECO:0000313" key="1">
    <source>
        <dbReference type="EnsemblPlants" id="AVESA.00010b.r2.4CG1329570.2.CDS"/>
    </source>
</evidence>
<proteinExistence type="predicted"/>
<dbReference type="EnsemblPlants" id="AVESA.00010b.r2.4CG1329570.2">
    <property type="protein sequence ID" value="AVESA.00010b.r2.4CG1329570.2.CDS"/>
    <property type="gene ID" value="AVESA.00010b.r2.4CG1329570"/>
</dbReference>
<dbReference type="Proteomes" id="UP001732700">
    <property type="component" value="Chromosome 4C"/>
</dbReference>
<accession>A0ACD5WYA1</accession>
<reference evidence="1" key="2">
    <citation type="submission" date="2025-09" db="UniProtKB">
        <authorList>
            <consortium name="EnsemblPlants"/>
        </authorList>
    </citation>
    <scope>IDENTIFICATION</scope>
</reference>
<keyword evidence="2" id="KW-1185">Reference proteome</keyword>
<reference evidence="1" key="1">
    <citation type="submission" date="2021-05" db="EMBL/GenBank/DDBJ databases">
        <authorList>
            <person name="Scholz U."/>
            <person name="Mascher M."/>
            <person name="Fiebig A."/>
        </authorList>
    </citation>
    <scope>NUCLEOTIDE SEQUENCE [LARGE SCALE GENOMIC DNA]</scope>
</reference>
<name>A0ACD5WYA1_AVESA</name>
<evidence type="ECO:0000313" key="2">
    <source>
        <dbReference type="Proteomes" id="UP001732700"/>
    </source>
</evidence>
<sequence>MDGSFCCLGQPPVRSMAAALFLPANPNPTPNPTLSLRPPRPSTSGELHFHPRLVPRLARARTHLPAAFGRGSPAAAAAVERGGKDYYATLNIRRDATLKEVKSAYRTLARKYHPDMNKSHGAEEKFKEISAAYEILSDEEKRSMYDRFGETGLHGDYGGGDFGAHRVDPYELFNAFFGSSDRFFGGMGPGRFHYSSNVKDNRGLDIRYDLLLPFEESILGGKQEISIFRHESCDNCHGSGAKSGNSTTECTQCRGQGRSMKSQRTPFGIVSQISSCLNCDGSGKIITEHCTRCFGSGKVKVERSIEVDVPGGIEDGSAIRITGGGSVDKQRGVSGDLYIFVRVKEREGIYRDGLSLYSDVTIDYTEAILGTTVKVETIEGWRDLYIPPGIQPGEKLKFAQLGAPDIKRPNHRGDHNFVIKVKIPKNLSDQARSLVEDLAALNGTQDISVSGDETINQGNLRKTSHHSSARKKISFWGSVRNLFRGDDGDQRFASISAHSVIPRWTSQRGIHPAARLLEGCFMITALIFVMSRMVKFRICPKQYEPATKAKQAEDGQ</sequence>
<organism evidence="1 2">
    <name type="scientific">Avena sativa</name>
    <name type="common">Oat</name>
    <dbReference type="NCBI Taxonomy" id="4498"/>
    <lineage>
        <taxon>Eukaryota</taxon>
        <taxon>Viridiplantae</taxon>
        <taxon>Streptophyta</taxon>
        <taxon>Embryophyta</taxon>
        <taxon>Tracheophyta</taxon>
        <taxon>Spermatophyta</taxon>
        <taxon>Magnoliopsida</taxon>
        <taxon>Liliopsida</taxon>
        <taxon>Poales</taxon>
        <taxon>Poaceae</taxon>
        <taxon>BOP clade</taxon>
        <taxon>Pooideae</taxon>
        <taxon>Poodae</taxon>
        <taxon>Poeae</taxon>
        <taxon>Poeae Chloroplast Group 1 (Aveneae type)</taxon>
        <taxon>Aveninae</taxon>
        <taxon>Avena</taxon>
    </lineage>
</organism>